<dbReference type="Proteomes" id="UP000490800">
    <property type="component" value="Unassembled WGS sequence"/>
</dbReference>
<protein>
    <submittedName>
        <fullName evidence="1">Uncharacterized protein</fullName>
    </submittedName>
</protein>
<keyword evidence="2" id="KW-1185">Reference proteome</keyword>
<evidence type="ECO:0000313" key="2">
    <source>
        <dbReference type="Proteomes" id="UP000490800"/>
    </source>
</evidence>
<accession>A0A7X3K1A8</accession>
<comment type="caution">
    <text evidence="1">The sequence shown here is derived from an EMBL/GenBank/DDBJ whole genome shotgun (WGS) entry which is preliminary data.</text>
</comment>
<gene>
    <name evidence="1" type="ORF">EDM21_21830</name>
</gene>
<name>A0A7X3K1A8_9BACL</name>
<organism evidence="1 2">
    <name type="scientific">Paenibacillus lutrae</name>
    <dbReference type="NCBI Taxonomy" id="2078573"/>
    <lineage>
        <taxon>Bacteria</taxon>
        <taxon>Bacillati</taxon>
        <taxon>Bacillota</taxon>
        <taxon>Bacilli</taxon>
        <taxon>Bacillales</taxon>
        <taxon>Paenibacillaceae</taxon>
        <taxon>Paenibacillus</taxon>
    </lineage>
</organism>
<reference evidence="1 2" key="1">
    <citation type="journal article" date="2019" name="Microorganisms">
        <title>Paenibacillus lutrae sp. nov., A Chitinolytic Species Isolated from A River Otter in Castril Natural Park, Granada, Spain.</title>
        <authorList>
            <person name="Rodriguez M."/>
            <person name="Reina J.C."/>
            <person name="Bejar V."/>
            <person name="Llamas I."/>
        </authorList>
    </citation>
    <scope>NUCLEOTIDE SEQUENCE [LARGE SCALE GENOMIC DNA]</scope>
    <source>
        <strain evidence="1 2">N10</strain>
    </source>
</reference>
<proteinExistence type="predicted"/>
<evidence type="ECO:0000313" key="1">
    <source>
        <dbReference type="EMBL" id="MVP02124.1"/>
    </source>
</evidence>
<dbReference type="OrthoDB" id="2937855at2"/>
<sequence length="165" mass="18982">MDFIIKVAFALIIFIMTWLFQEQNQQWDLQRNFMKGAVNSAVHDAALEIDDIEKSKGRLIIQDAIAWSTFTKSLQDNLGLDASLNPRAGSHMRHPVKIIYYEKIDEDDVSFPYLYDNPTYKISKYLSGPAIVAVIETPHPVMINRPVVPEPMRIPAIYEYKPNKI</sequence>
<dbReference type="AlphaFoldDB" id="A0A7X3K1A8"/>
<dbReference type="EMBL" id="RHLK01000018">
    <property type="protein sequence ID" value="MVP02124.1"/>
    <property type="molecule type" value="Genomic_DNA"/>
</dbReference>
<dbReference type="RefSeq" id="WP_157338551.1">
    <property type="nucleotide sequence ID" value="NZ_RHLK01000018.1"/>
</dbReference>